<evidence type="ECO:0000259" key="1">
    <source>
        <dbReference type="Pfam" id="PF14207"/>
    </source>
</evidence>
<comment type="caution">
    <text evidence="2">The sequence shown here is derived from an EMBL/GenBank/DDBJ whole genome shotgun (WGS) entry which is preliminary data.</text>
</comment>
<evidence type="ECO:0000313" key="3">
    <source>
        <dbReference type="Proteomes" id="UP000442109"/>
    </source>
</evidence>
<reference evidence="2 3" key="1">
    <citation type="journal article" date="2019" name="PLoS ONE">
        <title>Pup mortality in New Zealand sea lions (Phocarctos hookeri) at Enderby Island, Auckland Islands, 2013-18.</title>
        <authorList>
            <person name="Michael S.A."/>
            <person name="Hayman D.T.S."/>
            <person name="Gray R."/>
            <person name="Zhang J."/>
            <person name="Rogers L."/>
            <person name="Roe W.D."/>
        </authorList>
    </citation>
    <scope>NUCLEOTIDE SEQUENCE [LARGE SCALE GENOMIC DNA]</scope>
    <source>
        <strain evidence="2 3">SM868</strain>
    </source>
</reference>
<keyword evidence="3" id="KW-1185">Reference proteome</keyword>
<dbReference type="EMBL" id="WFKQ01000001">
    <property type="protein sequence ID" value="MUG31690.1"/>
    <property type="molecule type" value="Genomic_DNA"/>
</dbReference>
<name>A0A844LZ55_9GAMM</name>
<sequence>MAPKAKRYNVEVTEVLSTIVEVMASTEEEAIKKVKKAYRQEQIVLSDEHYVQTEFELNTDKDNSNH</sequence>
<protein>
    <submittedName>
        <fullName evidence="2">DpnD protein</fullName>
    </submittedName>
</protein>
<evidence type="ECO:0000313" key="2">
    <source>
        <dbReference type="EMBL" id="MUG31690.1"/>
    </source>
</evidence>
<dbReference type="AlphaFoldDB" id="A0A844LZ55"/>
<organism evidence="2 3">
    <name type="scientific">Psychrobacter sanguinis</name>
    <dbReference type="NCBI Taxonomy" id="861445"/>
    <lineage>
        <taxon>Bacteria</taxon>
        <taxon>Pseudomonadati</taxon>
        <taxon>Pseudomonadota</taxon>
        <taxon>Gammaproteobacteria</taxon>
        <taxon>Moraxellales</taxon>
        <taxon>Moraxellaceae</taxon>
        <taxon>Psychrobacter</taxon>
    </lineage>
</organism>
<feature type="domain" description="DpnD/PcfM-like C-terminal" evidence="1">
    <location>
        <begin position="8"/>
        <end position="50"/>
    </location>
</feature>
<dbReference type="InterPro" id="IPR025575">
    <property type="entry name" value="DpnD/PcfM_C"/>
</dbReference>
<gene>
    <name evidence="2" type="ORF">GB996_02670</name>
</gene>
<accession>A0A844LZ55</accession>
<proteinExistence type="predicted"/>
<dbReference type="Proteomes" id="UP000442109">
    <property type="component" value="Unassembled WGS sequence"/>
</dbReference>
<dbReference type="Pfam" id="PF14207">
    <property type="entry name" value="DpnD-PcfM"/>
    <property type="match status" value="1"/>
</dbReference>